<evidence type="ECO:0000256" key="1">
    <source>
        <dbReference type="SAM" id="MobiDB-lite"/>
    </source>
</evidence>
<organism evidence="3 4">
    <name type="scientific">Candidatus Sulfotelmatobacter kueseliae</name>
    <dbReference type="NCBI Taxonomy" id="2042962"/>
    <lineage>
        <taxon>Bacteria</taxon>
        <taxon>Pseudomonadati</taxon>
        <taxon>Acidobacteriota</taxon>
        <taxon>Terriglobia</taxon>
        <taxon>Terriglobales</taxon>
        <taxon>Candidatus Korobacteraceae</taxon>
        <taxon>Candidatus Sulfotelmatobacter</taxon>
    </lineage>
</organism>
<dbReference type="InterPro" id="IPR002711">
    <property type="entry name" value="HNH"/>
</dbReference>
<name>A0A2U3KXT1_9BACT</name>
<accession>A0A2U3KXT1</accession>
<dbReference type="Proteomes" id="UP000238701">
    <property type="component" value="Unassembled WGS sequence"/>
</dbReference>
<dbReference type="SMART" id="SM00507">
    <property type="entry name" value="HNHc"/>
    <property type="match status" value="1"/>
</dbReference>
<dbReference type="EMBL" id="OMOD01000148">
    <property type="protein sequence ID" value="SPF44442.1"/>
    <property type="molecule type" value="Genomic_DNA"/>
</dbReference>
<evidence type="ECO:0000259" key="2">
    <source>
        <dbReference type="SMART" id="SM00507"/>
    </source>
</evidence>
<feature type="domain" description="HNH nuclease" evidence="2">
    <location>
        <begin position="20"/>
        <end position="70"/>
    </location>
</feature>
<dbReference type="CDD" id="cd00085">
    <property type="entry name" value="HNHc"/>
    <property type="match status" value="1"/>
</dbReference>
<dbReference type="OrthoDB" id="122739at2"/>
<proteinExistence type="predicted"/>
<feature type="region of interest" description="Disordered" evidence="1">
    <location>
        <begin position="72"/>
        <end position="97"/>
    </location>
</feature>
<sequence>MNDVRPKVERLRLDPGSYETLRQQILRRDGWRCQACGAMANLEVHHKEFRSHAGNDSELNLITLCTACHTQTHRRDSTSTSVGGRKGLHGQSQEPGG</sequence>
<evidence type="ECO:0000313" key="3">
    <source>
        <dbReference type="EMBL" id="SPF44442.1"/>
    </source>
</evidence>
<evidence type="ECO:0000313" key="4">
    <source>
        <dbReference type="Proteomes" id="UP000238701"/>
    </source>
</evidence>
<dbReference type="GO" id="GO:0003676">
    <property type="term" value="F:nucleic acid binding"/>
    <property type="evidence" value="ECO:0007669"/>
    <property type="project" value="InterPro"/>
</dbReference>
<reference evidence="4" key="1">
    <citation type="submission" date="2018-02" db="EMBL/GenBank/DDBJ databases">
        <authorList>
            <person name="Hausmann B."/>
        </authorList>
    </citation>
    <scope>NUCLEOTIDE SEQUENCE [LARGE SCALE GENOMIC DNA]</scope>
    <source>
        <strain evidence="4">Peat soil MAG SbA1</strain>
    </source>
</reference>
<gene>
    <name evidence="3" type="ORF">SBA1_530078</name>
</gene>
<dbReference type="InterPro" id="IPR003615">
    <property type="entry name" value="HNH_nuc"/>
</dbReference>
<dbReference type="GO" id="GO:0008270">
    <property type="term" value="F:zinc ion binding"/>
    <property type="evidence" value="ECO:0007669"/>
    <property type="project" value="InterPro"/>
</dbReference>
<dbReference type="Gene3D" id="1.10.30.50">
    <property type="match status" value="1"/>
</dbReference>
<dbReference type="GO" id="GO:0004519">
    <property type="term" value="F:endonuclease activity"/>
    <property type="evidence" value="ECO:0007669"/>
    <property type="project" value="InterPro"/>
</dbReference>
<protein>
    <recommendedName>
        <fullName evidence="2">HNH nuclease domain-containing protein</fullName>
    </recommendedName>
</protein>
<dbReference type="AlphaFoldDB" id="A0A2U3KXT1"/>
<dbReference type="Pfam" id="PF01844">
    <property type="entry name" value="HNH"/>
    <property type="match status" value="1"/>
</dbReference>